<dbReference type="EMBL" id="CM007902">
    <property type="protein sequence ID" value="OTG03380.1"/>
    <property type="molecule type" value="Genomic_DNA"/>
</dbReference>
<sequence>MVYDKETGYNIQTVTGLCIDIRKVCLLDLYLETEKEGGHRSITEYNLWPKVAKDLGFEYSDGELIRLIYVMYLDVLVYYYKFNVVQSKVSEGDNAEDKEVLVSKMDKRSSYSEGEDVKDDKEEDDCQEVAGSPKEHYAFFTNDGWNEIKRRRQARRIFDFNRAKAAVDAANESVLQHSRKLEYVLLEYYKHNLVFIYNEF</sequence>
<proteinExistence type="predicted"/>
<dbReference type="Gene3D" id="1.10.150.60">
    <property type="entry name" value="ARID DNA-binding domain"/>
    <property type="match status" value="1"/>
</dbReference>
<dbReference type="Proteomes" id="UP000215914">
    <property type="component" value="Chromosome 13"/>
</dbReference>
<evidence type="ECO:0000313" key="2">
    <source>
        <dbReference type="EMBL" id="OTG03380.1"/>
    </source>
</evidence>
<keyword evidence="2" id="KW-0238">DNA-binding</keyword>
<dbReference type="InParanoid" id="A0A251SX07"/>
<organism evidence="2 3">
    <name type="scientific">Helianthus annuus</name>
    <name type="common">Common sunflower</name>
    <dbReference type="NCBI Taxonomy" id="4232"/>
    <lineage>
        <taxon>Eukaryota</taxon>
        <taxon>Viridiplantae</taxon>
        <taxon>Streptophyta</taxon>
        <taxon>Embryophyta</taxon>
        <taxon>Tracheophyta</taxon>
        <taxon>Spermatophyta</taxon>
        <taxon>Magnoliopsida</taxon>
        <taxon>eudicotyledons</taxon>
        <taxon>Gunneridae</taxon>
        <taxon>Pentapetalae</taxon>
        <taxon>asterids</taxon>
        <taxon>campanulids</taxon>
        <taxon>Asterales</taxon>
        <taxon>Asteraceae</taxon>
        <taxon>Asteroideae</taxon>
        <taxon>Heliantheae alliance</taxon>
        <taxon>Heliantheae</taxon>
        <taxon>Helianthus</taxon>
    </lineage>
</organism>
<dbReference type="PANTHER" id="PTHR46410:SF26">
    <property type="entry name" value="BULB-TYPE LECTIN DOMAIN-CONTAINING PROTEIN-RELATED"/>
    <property type="match status" value="1"/>
</dbReference>
<dbReference type="GO" id="GO:0003677">
    <property type="term" value="F:DNA binding"/>
    <property type="evidence" value="ECO:0007669"/>
    <property type="project" value="UniProtKB-KW"/>
</dbReference>
<dbReference type="InterPro" id="IPR001606">
    <property type="entry name" value="ARID_dom"/>
</dbReference>
<reference evidence="3" key="1">
    <citation type="journal article" date="2017" name="Nature">
        <title>The sunflower genome provides insights into oil metabolism, flowering and Asterid evolution.</title>
        <authorList>
            <person name="Badouin H."/>
            <person name="Gouzy J."/>
            <person name="Grassa C.J."/>
            <person name="Murat F."/>
            <person name="Staton S.E."/>
            <person name="Cottret L."/>
            <person name="Lelandais-Briere C."/>
            <person name="Owens G.L."/>
            <person name="Carrere S."/>
            <person name="Mayjonade B."/>
            <person name="Legrand L."/>
            <person name="Gill N."/>
            <person name="Kane N.C."/>
            <person name="Bowers J.E."/>
            <person name="Hubner S."/>
            <person name="Bellec A."/>
            <person name="Berard A."/>
            <person name="Berges H."/>
            <person name="Blanchet N."/>
            <person name="Boniface M.C."/>
            <person name="Brunel D."/>
            <person name="Catrice O."/>
            <person name="Chaidir N."/>
            <person name="Claudel C."/>
            <person name="Donnadieu C."/>
            <person name="Faraut T."/>
            <person name="Fievet G."/>
            <person name="Helmstetter N."/>
            <person name="King M."/>
            <person name="Knapp S.J."/>
            <person name="Lai Z."/>
            <person name="Le Paslier M.C."/>
            <person name="Lippi Y."/>
            <person name="Lorenzon L."/>
            <person name="Mandel J.R."/>
            <person name="Marage G."/>
            <person name="Marchand G."/>
            <person name="Marquand E."/>
            <person name="Bret-Mestries E."/>
            <person name="Morien E."/>
            <person name="Nambeesan S."/>
            <person name="Nguyen T."/>
            <person name="Pegot-Espagnet P."/>
            <person name="Pouilly N."/>
            <person name="Raftis F."/>
            <person name="Sallet E."/>
            <person name="Schiex T."/>
            <person name="Thomas J."/>
            <person name="Vandecasteele C."/>
            <person name="Vares D."/>
            <person name="Vear F."/>
            <person name="Vautrin S."/>
            <person name="Crespi M."/>
            <person name="Mangin B."/>
            <person name="Burke J.M."/>
            <person name="Salse J."/>
            <person name="Munos S."/>
            <person name="Vincourt P."/>
            <person name="Rieseberg L.H."/>
            <person name="Langlade N.B."/>
        </authorList>
    </citation>
    <scope>NUCLEOTIDE SEQUENCE [LARGE SCALE GENOMIC DNA]</scope>
    <source>
        <strain evidence="3">cv. SF193</strain>
    </source>
</reference>
<dbReference type="Pfam" id="PF01388">
    <property type="entry name" value="ARID"/>
    <property type="match status" value="1"/>
</dbReference>
<feature type="domain" description="ARID" evidence="1">
    <location>
        <begin position="1"/>
        <end position="84"/>
    </location>
</feature>
<dbReference type="PROSITE" id="PS51011">
    <property type="entry name" value="ARID"/>
    <property type="match status" value="1"/>
</dbReference>
<evidence type="ECO:0000313" key="3">
    <source>
        <dbReference type="Proteomes" id="UP000215914"/>
    </source>
</evidence>
<accession>A0A251SX07</accession>
<dbReference type="PANTHER" id="PTHR46410">
    <property type="entry name" value="AT-RICH INTERACTIVE DOMAIN-CONTAINING PROTEIN 2"/>
    <property type="match status" value="1"/>
</dbReference>
<protein>
    <submittedName>
        <fullName evidence="2">Putative ARID DNA-binding domain-containing protein</fullName>
    </submittedName>
</protein>
<name>A0A251SX07_HELAN</name>
<keyword evidence="3" id="KW-1185">Reference proteome</keyword>
<evidence type="ECO:0000259" key="1">
    <source>
        <dbReference type="PROSITE" id="PS51011"/>
    </source>
</evidence>
<dbReference type="AlphaFoldDB" id="A0A251SX07"/>
<dbReference type="SUPFAM" id="SSF46774">
    <property type="entry name" value="ARID-like"/>
    <property type="match status" value="1"/>
</dbReference>
<gene>
    <name evidence="2" type="ORF">HannXRQ_Chr13g0423421</name>
</gene>
<dbReference type="InterPro" id="IPR036431">
    <property type="entry name" value="ARID_dom_sf"/>
</dbReference>